<dbReference type="AlphaFoldDB" id="W3WIE7"/>
<evidence type="ECO:0000313" key="4">
    <source>
        <dbReference type="EMBL" id="ETS73700.1"/>
    </source>
</evidence>
<evidence type="ECO:0008006" key="6">
    <source>
        <dbReference type="Google" id="ProtNLM"/>
    </source>
</evidence>
<dbReference type="InterPro" id="IPR004046">
    <property type="entry name" value="GST_C"/>
</dbReference>
<feature type="domain" description="GST N-terminal" evidence="2">
    <location>
        <begin position="11"/>
        <end position="97"/>
    </location>
</feature>
<dbReference type="SFLD" id="SFLDS00019">
    <property type="entry name" value="Glutathione_Transferase_(cytos"/>
    <property type="match status" value="1"/>
</dbReference>
<dbReference type="InParanoid" id="W3WIE7"/>
<dbReference type="InterPro" id="IPR004045">
    <property type="entry name" value="Glutathione_S-Trfase_N"/>
</dbReference>
<dbReference type="HOGENOM" id="CLU_011226_14_0_1"/>
<dbReference type="Proteomes" id="UP000030651">
    <property type="component" value="Unassembled WGS sequence"/>
</dbReference>
<dbReference type="Gene3D" id="1.20.1050.130">
    <property type="match status" value="1"/>
</dbReference>
<dbReference type="InterPro" id="IPR036249">
    <property type="entry name" value="Thioredoxin-like_sf"/>
</dbReference>
<evidence type="ECO:0000313" key="5">
    <source>
        <dbReference type="Proteomes" id="UP000030651"/>
    </source>
</evidence>
<dbReference type="PANTHER" id="PTHR44051">
    <property type="entry name" value="GLUTATHIONE S-TRANSFERASE-RELATED"/>
    <property type="match status" value="1"/>
</dbReference>
<dbReference type="SUPFAM" id="SSF52833">
    <property type="entry name" value="Thioredoxin-like"/>
    <property type="match status" value="1"/>
</dbReference>
<gene>
    <name evidence="4" type="ORF">PFICI_14646</name>
</gene>
<dbReference type="Pfam" id="PF13409">
    <property type="entry name" value="GST_N_2"/>
    <property type="match status" value="1"/>
</dbReference>
<dbReference type="SFLD" id="SFLDG00358">
    <property type="entry name" value="Main_(cytGST)"/>
    <property type="match status" value="1"/>
</dbReference>
<dbReference type="KEGG" id="pfy:PFICI_14646"/>
<dbReference type="PROSITE" id="PS50405">
    <property type="entry name" value="GST_CTER"/>
    <property type="match status" value="1"/>
</dbReference>
<name>W3WIE7_PESFW</name>
<dbReference type="GeneID" id="19279659"/>
<feature type="domain" description="GST C-terminal" evidence="3">
    <location>
        <begin position="104"/>
        <end position="225"/>
    </location>
</feature>
<evidence type="ECO:0000256" key="1">
    <source>
        <dbReference type="ARBA" id="ARBA00007409"/>
    </source>
</evidence>
<accession>W3WIE7</accession>
<organism evidence="4 5">
    <name type="scientific">Pestalotiopsis fici (strain W106-1 / CGMCC3.15140)</name>
    <dbReference type="NCBI Taxonomy" id="1229662"/>
    <lineage>
        <taxon>Eukaryota</taxon>
        <taxon>Fungi</taxon>
        <taxon>Dikarya</taxon>
        <taxon>Ascomycota</taxon>
        <taxon>Pezizomycotina</taxon>
        <taxon>Sordariomycetes</taxon>
        <taxon>Xylariomycetidae</taxon>
        <taxon>Amphisphaeriales</taxon>
        <taxon>Sporocadaceae</taxon>
        <taxon>Pestalotiopsis</taxon>
    </lineage>
</organism>
<dbReference type="OMA" id="WYASINP"/>
<dbReference type="SFLD" id="SFLDG01151">
    <property type="entry name" value="Main.2:_Nu-like"/>
    <property type="match status" value="1"/>
</dbReference>
<keyword evidence="5" id="KW-1185">Reference proteome</keyword>
<dbReference type="OrthoDB" id="2789670at2759"/>
<evidence type="ECO:0000259" key="2">
    <source>
        <dbReference type="PROSITE" id="PS50404"/>
    </source>
</evidence>
<dbReference type="eggNOG" id="KOG0867">
    <property type="taxonomic scope" value="Eukaryota"/>
</dbReference>
<dbReference type="InterPro" id="IPR040079">
    <property type="entry name" value="Glutathione_S-Trfase"/>
</dbReference>
<dbReference type="STRING" id="1229662.W3WIE7"/>
<dbReference type="PANTHER" id="PTHR44051:SF8">
    <property type="entry name" value="GLUTATHIONE S-TRANSFERASE GSTA"/>
    <property type="match status" value="1"/>
</dbReference>
<proteinExistence type="inferred from homology"/>
<sequence>MAEIPPEKAPQPGLNIFGCASVNPFKLTIAAEELGIPYNYVNLDMGAGEPKAEWYASINPNGRMPAVVHVKDDGTTVTVFESAACLLYMASEFDKEHKLSYPIGTPDYWTQLSWLSWQVAGYGPMMGQAAYFNRYATEPVKFASWRYTAECRRLNDVLDKRLSVSPFVAGNQLTIADLAVFIFAHSNKWCGIDINHYPHVKAWHDRIAQRPAIQKGLLVPVPYPFSDEAVSNPDNQEPYHMMRKYGGQMIKGATAQWQADVVGVPSDHSNYE</sequence>
<dbReference type="FunCoup" id="W3WIE7">
    <property type="interactions" value="715"/>
</dbReference>
<dbReference type="SUPFAM" id="SSF47616">
    <property type="entry name" value="GST C-terminal domain-like"/>
    <property type="match status" value="1"/>
</dbReference>
<dbReference type="Pfam" id="PF14497">
    <property type="entry name" value="GST_C_3"/>
    <property type="match status" value="1"/>
</dbReference>
<evidence type="ECO:0000259" key="3">
    <source>
        <dbReference type="PROSITE" id="PS50405"/>
    </source>
</evidence>
<dbReference type="EMBL" id="KI912121">
    <property type="protein sequence ID" value="ETS73700.1"/>
    <property type="molecule type" value="Genomic_DNA"/>
</dbReference>
<dbReference type="RefSeq" id="XP_007841418.1">
    <property type="nucleotide sequence ID" value="XM_007843227.1"/>
</dbReference>
<dbReference type="InterPro" id="IPR036282">
    <property type="entry name" value="Glutathione-S-Trfase_C_sf"/>
</dbReference>
<dbReference type="PROSITE" id="PS50404">
    <property type="entry name" value="GST_NTER"/>
    <property type="match status" value="1"/>
</dbReference>
<reference evidence="5" key="1">
    <citation type="journal article" date="2015" name="BMC Genomics">
        <title>Genomic and transcriptomic analysis of the endophytic fungus Pestalotiopsis fici reveals its lifestyle and high potential for synthesis of natural products.</title>
        <authorList>
            <person name="Wang X."/>
            <person name="Zhang X."/>
            <person name="Liu L."/>
            <person name="Xiang M."/>
            <person name="Wang W."/>
            <person name="Sun X."/>
            <person name="Che Y."/>
            <person name="Guo L."/>
            <person name="Liu G."/>
            <person name="Guo L."/>
            <person name="Wang C."/>
            <person name="Yin W.B."/>
            <person name="Stadler M."/>
            <person name="Zhang X."/>
            <person name="Liu X."/>
        </authorList>
    </citation>
    <scope>NUCLEOTIDE SEQUENCE [LARGE SCALE GENOMIC DNA]</scope>
    <source>
        <strain evidence="5">W106-1 / CGMCC3.15140</strain>
    </source>
</reference>
<dbReference type="InterPro" id="IPR010987">
    <property type="entry name" value="Glutathione-S-Trfase_C-like"/>
</dbReference>
<comment type="similarity">
    <text evidence="1">Belongs to the GST superfamily.</text>
</comment>
<protein>
    <recommendedName>
        <fullName evidence="6">Glutathione S-transferase</fullName>
    </recommendedName>
</protein>